<accession>X1RN76</accession>
<evidence type="ECO:0000256" key="6">
    <source>
        <dbReference type="SAM" id="Phobius"/>
    </source>
</evidence>
<organism evidence="8">
    <name type="scientific">marine sediment metagenome</name>
    <dbReference type="NCBI Taxonomy" id="412755"/>
    <lineage>
        <taxon>unclassified sequences</taxon>
        <taxon>metagenomes</taxon>
        <taxon>ecological metagenomes</taxon>
    </lineage>
</organism>
<feature type="transmembrane region" description="Helical" evidence="6">
    <location>
        <begin position="34"/>
        <end position="57"/>
    </location>
</feature>
<dbReference type="Pfam" id="PF04024">
    <property type="entry name" value="PspC"/>
    <property type="match status" value="1"/>
</dbReference>
<dbReference type="EMBL" id="BARW01004959">
    <property type="protein sequence ID" value="GAI68436.1"/>
    <property type="molecule type" value="Genomic_DNA"/>
</dbReference>
<dbReference type="GO" id="GO:0005886">
    <property type="term" value="C:plasma membrane"/>
    <property type="evidence" value="ECO:0007669"/>
    <property type="project" value="UniProtKB-SubCell"/>
</dbReference>
<keyword evidence="3 6" id="KW-0812">Transmembrane</keyword>
<evidence type="ECO:0000256" key="4">
    <source>
        <dbReference type="ARBA" id="ARBA00022989"/>
    </source>
</evidence>
<sequence length="91" mass="10092">MKKKLYRSEKDSMIAGVCGGIAEYFDVDSTLIRLLTVIFVLLGGAGVVAYIIAWIIIPKNPGQVSDDKFDKGEESKEKIKKEAEEVVEEVK</sequence>
<evidence type="ECO:0000313" key="8">
    <source>
        <dbReference type="EMBL" id="GAI68436.1"/>
    </source>
</evidence>
<comment type="subcellular location">
    <subcellularLocation>
        <location evidence="1">Cell membrane</location>
        <topology evidence="1">Single-pass membrane protein</topology>
    </subcellularLocation>
</comment>
<protein>
    <recommendedName>
        <fullName evidence="7">Phage shock protein PspC N-terminal domain-containing protein</fullName>
    </recommendedName>
</protein>
<proteinExistence type="predicted"/>
<gene>
    <name evidence="8" type="ORF">S12H4_11174</name>
</gene>
<keyword evidence="2" id="KW-1003">Cell membrane</keyword>
<dbReference type="PANTHER" id="PTHR33885">
    <property type="entry name" value="PHAGE SHOCK PROTEIN C"/>
    <property type="match status" value="1"/>
</dbReference>
<evidence type="ECO:0000256" key="3">
    <source>
        <dbReference type="ARBA" id="ARBA00022692"/>
    </source>
</evidence>
<comment type="caution">
    <text evidence="8">The sequence shown here is derived from an EMBL/GenBank/DDBJ whole genome shotgun (WGS) entry which is preliminary data.</text>
</comment>
<feature type="domain" description="Phage shock protein PspC N-terminal" evidence="7">
    <location>
        <begin position="3"/>
        <end position="59"/>
    </location>
</feature>
<dbReference type="InterPro" id="IPR052027">
    <property type="entry name" value="PspC"/>
</dbReference>
<dbReference type="InterPro" id="IPR007168">
    <property type="entry name" value="Phageshock_PspC_N"/>
</dbReference>
<evidence type="ECO:0000256" key="2">
    <source>
        <dbReference type="ARBA" id="ARBA00022475"/>
    </source>
</evidence>
<dbReference type="PANTHER" id="PTHR33885:SF3">
    <property type="entry name" value="PHAGE SHOCK PROTEIN C"/>
    <property type="match status" value="1"/>
</dbReference>
<keyword evidence="5 6" id="KW-0472">Membrane</keyword>
<evidence type="ECO:0000256" key="1">
    <source>
        <dbReference type="ARBA" id="ARBA00004162"/>
    </source>
</evidence>
<keyword evidence="4 6" id="KW-1133">Transmembrane helix</keyword>
<dbReference type="AlphaFoldDB" id="X1RN76"/>
<name>X1RN76_9ZZZZ</name>
<feature type="non-terminal residue" evidence="8">
    <location>
        <position position="91"/>
    </location>
</feature>
<reference evidence="8" key="1">
    <citation type="journal article" date="2014" name="Front. Microbiol.">
        <title>High frequency of phylogenetically diverse reductive dehalogenase-homologous genes in deep subseafloor sedimentary metagenomes.</title>
        <authorList>
            <person name="Kawai M."/>
            <person name="Futagami T."/>
            <person name="Toyoda A."/>
            <person name="Takaki Y."/>
            <person name="Nishi S."/>
            <person name="Hori S."/>
            <person name="Arai W."/>
            <person name="Tsubouchi T."/>
            <person name="Morono Y."/>
            <person name="Uchiyama I."/>
            <person name="Ito T."/>
            <person name="Fujiyama A."/>
            <person name="Inagaki F."/>
            <person name="Takami H."/>
        </authorList>
    </citation>
    <scope>NUCLEOTIDE SEQUENCE</scope>
    <source>
        <strain evidence="8">Expedition CK06-06</strain>
    </source>
</reference>
<evidence type="ECO:0000259" key="7">
    <source>
        <dbReference type="Pfam" id="PF04024"/>
    </source>
</evidence>
<evidence type="ECO:0000256" key="5">
    <source>
        <dbReference type="ARBA" id="ARBA00023136"/>
    </source>
</evidence>